<keyword evidence="12 13" id="KW-0449">Lipoprotein</keyword>
<gene>
    <name evidence="13" type="primary">lolB</name>
    <name evidence="15" type="ORF">AB835_11365</name>
</gene>
<evidence type="ECO:0000256" key="6">
    <source>
        <dbReference type="ARBA" id="ARBA00022729"/>
    </source>
</evidence>
<comment type="similarity">
    <text evidence="2 13">Belongs to the LolB family.</text>
</comment>
<comment type="function">
    <text evidence="13">Plays a critical role in the incorporation of lipoproteins in the outer membrane after they are released by the LolA protein.</text>
</comment>
<evidence type="ECO:0000256" key="5">
    <source>
        <dbReference type="ARBA" id="ARBA00022448"/>
    </source>
</evidence>
<protein>
    <recommendedName>
        <fullName evidence="4 13">Outer-membrane lipoprotein LolB</fullName>
    </recommendedName>
</protein>
<dbReference type="PROSITE" id="PS51257">
    <property type="entry name" value="PROKAR_LIPOPROTEIN"/>
    <property type="match status" value="1"/>
</dbReference>
<evidence type="ECO:0000256" key="4">
    <source>
        <dbReference type="ARBA" id="ARBA00016202"/>
    </source>
</evidence>
<dbReference type="Proteomes" id="UP000242502">
    <property type="component" value="Unassembled WGS sequence"/>
</dbReference>
<keyword evidence="9 13" id="KW-0564">Palmitate</keyword>
<accession>A0A1D2QMZ1</accession>
<dbReference type="InterPro" id="IPR004565">
    <property type="entry name" value="OM_lipoprot_LolB"/>
</dbReference>
<comment type="subunit">
    <text evidence="3 13">Monomer.</text>
</comment>
<evidence type="ECO:0000256" key="9">
    <source>
        <dbReference type="ARBA" id="ARBA00023139"/>
    </source>
</evidence>
<evidence type="ECO:0000256" key="10">
    <source>
        <dbReference type="ARBA" id="ARBA00023186"/>
    </source>
</evidence>
<name>A0A1D2QMZ1_9GAMM</name>
<dbReference type="SUPFAM" id="SSF89392">
    <property type="entry name" value="Prokaryotic lipoproteins and lipoprotein localization factors"/>
    <property type="match status" value="1"/>
</dbReference>
<proteinExistence type="inferred from homology"/>
<keyword evidence="6 13" id="KW-0732">Signal</keyword>
<evidence type="ECO:0000256" key="2">
    <source>
        <dbReference type="ARBA" id="ARBA00009696"/>
    </source>
</evidence>
<reference evidence="15 16" key="1">
    <citation type="journal article" date="2016" name="Appl. Environ. Microbiol.">
        <title>Lack of Overt Genome Reduction in the Bryostatin-Producing Bryozoan Symbiont "Candidatus Endobugula sertula".</title>
        <authorList>
            <person name="Miller I.J."/>
            <person name="Vanee N."/>
            <person name="Fong S.S."/>
            <person name="Lim-Fong G.E."/>
            <person name="Kwan J.C."/>
        </authorList>
    </citation>
    <scope>NUCLEOTIDE SEQUENCE [LARGE SCALE GENOMIC DNA]</scope>
    <source>
        <strain evidence="15">AB1-4</strain>
    </source>
</reference>
<keyword evidence="7 13" id="KW-0653">Protein transport</keyword>
<dbReference type="NCBIfam" id="TIGR00548">
    <property type="entry name" value="lolB"/>
    <property type="match status" value="1"/>
</dbReference>
<keyword evidence="5 13" id="KW-0813">Transport</keyword>
<feature type="chain" id="PRO_5008906520" description="Outer-membrane lipoprotein LolB" evidence="14">
    <location>
        <begin position="20"/>
        <end position="195"/>
    </location>
</feature>
<evidence type="ECO:0000256" key="1">
    <source>
        <dbReference type="ARBA" id="ARBA00004459"/>
    </source>
</evidence>
<dbReference type="HAMAP" id="MF_00233">
    <property type="entry name" value="LolB"/>
    <property type="match status" value="1"/>
</dbReference>
<evidence type="ECO:0000313" key="16">
    <source>
        <dbReference type="Proteomes" id="UP000242502"/>
    </source>
</evidence>
<comment type="caution">
    <text evidence="15">The sequence shown here is derived from an EMBL/GenBank/DDBJ whole genome shotgun (WGS) entry which is preliminary data.</text>
</comment>
<comment type="subcellular location">
    <subcellularLocation>
        <location evidence="1 13">Cell outer membrane</location>
        <topology evidence="1 13">Lipid-anchor</topology>
    </subcellularLocation>
</comment>
<keyword evidence="8 13" id="KW-0472">Membrane</keyword>
<sequence>MTKLRYFLFMLLILLSACSQYPRINDTQQQFPQAIPSHWTMTAKLGIRTANNSGSATLNWQQQQDRYQIRLSGPLGQGAGKISGDNTYITIERANKPPLFSTKPEQLIQETFNWELPLQHLSYWVRGLPSPYSNQAEQDYANTGTLLQLRQSGWTLHYDRYHSIGRWLMPGRIKAQKETIKLTLVIKRWRFPPHL</sequence>
<evidence type="ECO:0000256" key="3">
    <source>
        <dbReference type="ARBA" id="ARBA00011245"/>
    </source>
</evidence>
<evidence type="ECO:0000256" key="13">
    <source>
        <dbReference type="HAMAP-Rule" id="MF_00233"/>
    </source>
</evidence>
<dbReference type="GO" id="GO:0015031">
    <property type="term" value="P:protein transport"/>
    <property type="evidence" value="ECO:0007669"/>
    <property type="project" value="UniProtKB-KW"/>
</dbReference>
<dbReference type="GO" id="GO:0009279">
    <property type="term" value="C:cell outer membrane"/>
    <property type="evidence" value="ECO:0007669"/>
    <property type="project" value="UniProtKB-SubCell"/>
</dbReference>
<evidence type="ECO:0000256" key="11">
    <source>
        <dbReference type="ARBA" id="ARBA00023237"/>
    </source>
</evidence>
<dbReference type="Pfam" id="PF03550">
    <property type="entry name" value="LolB"/>
    <property type="match status" value="1"/>
</dbReference>
<dbReference type="EMBL" id="MDLC01000045">
    <property type="protein sequence ID" value="ODS22946.1"/>
    <property type="molecule type" value="Genomic_DNA"/>
</dbReference>
<evidence type="ECO:0000256" key="8">
    <source>
        <dbReference type="ARBA" id="ARBA00023136"/>
    </source>
</evidence>
<dbReference type="InterPro" id="IPR029046">
    <property type="entry name" value="LolA/LolB/LppX"/>
</dbReference>
<feature type="signal peptide" evidence="14">
    <location>
        <begin position="1"/>
        <end position="19"/>
    </location>
</feature>
<dbReference type="CDD" id="cd16326">
    <property type="entry name" value="LolB"/>
    <property type="match status" value="1"/>
</dbReference>
<keyword evidence="10 13" id="KW-0143">Chaperone</keyword>
<dbReference type="STRING" id="62101.AB835_11365"/>
<organism evidence="15 16">
    <name type="scientific">Candidatus Endobugula sertula</name>
    <name type="common">Bugula neritina bacterial symbiont</name>
    <dbReference type="NCBI Taxonomy" id="62101"/>
    <lineage>
        <taxon>Bacteria</taxon>
        <taxon>Pseudomonadati</taxon>
        <taxon>Pseudomonadota</taxon>
        <taxon>Gammaproteobacteria</taxon>
        <taxon>Cellvibrionales</taxon>
        <taxon>Cellvibrionaceae</taxon>
        <taxon>Candidatus Endobugula</taxon>
    </lineage>
</organism>
<dbReference type="AlphaFoldDB" id="A0A1D2QMZ1"/>
<evidence type="ECO:0000256" key="12">
    <source>
        <dbReference type="ARBA" id="ARBA00023288"/>
    </source>
</evidence>
<dbReference type="Gene3D" id="2.50.20.10">
    <property type="entry name" value="Lipoprotein localisation LolA/LolB/LppX"/>
    <property type="match status" value="1"/>
</dbReference>
<keyword evidence="11 13" id="KW-0998">Cell outer membrane</keyword>
<evidence type="ECO:0000313" key="15">
    <source>
        <dbReference type="EMBL" id="ODS22946.1"/>
    </source>
</evidence>
<evidence type="ECO:0000256" key="7">
    <source>
        <dbReference type="ARBA" id="ARBA00022927"/>
    </source>
</evidence>
<evidence type="ECO:0000256" key="14">
    <source>
        <dbReference type="SAM" id="SignalP"/>
    </source>
</evidence>
<dbReference type="GO" id="GO:0044874">
    <property type="term" value="P:lipoprotein localization to outer membrane"/>
    <property type="evidence" value="ECO:0007669"/>
    <property type="project" value="UniProtKB-UniRule"/>
</dbReference>